<feature type="binding site" evidence="12">
    <location>
        <position position="720"/>
    </location>
    <ligand>
        <name>Mg(2+)</name>
        <dbReference type="ChEBI" id="CHEBI:18420"/>
    </ligand>
</feature>
<keyword evidence="3 12" id="KW-0963">Cytoplasm</keyword>
<dbReference type="PANTHER" id="PTHR10099">
    <property type="entry name" value="PHOSPHORIBOSYLFORMYLGLYCINAMIDINE SYNTHASE"/>
    <property type="match status" value="1"/>
</dbReference>
<dbReference type="GO" id="GO:0005524">
    <property type="term" value="F:ATP binding"/>
    <property type="evidence" value="ECO:0007669"/>
    <property type="project" value="UniProtKB-UniRule"/>
</dbReference>
<dbReference type="SUPFAM" id="SSF109736">
    <property type="entry name" value="FGAM synthase PurL, linker domain"/>
    <property type="match status" value="1"/>
</dbReference>
<evidence type="ECO:0000259" key="14">
    <source>
        <dbReference type="Pfam" id="PF18072"/>
    </source>
</evidence>
<dbReference type="GO" id="GO:0006189">
    <property type="term" value="P:'de novo' IMP biosynthetic process"/>
    <property type="evidence" value="ECO:0007669"/>
    <property type="project" value="UniProtKB-UniRule"/>
</dbReference>
<name>A0A317ZMQ8_9BACT</name>
<evidence type="ECO:0000259" key="16">
    <source>
        <dbReference type="Pfam" id="PF22689"/>
    </source>
</evidence>
<dbReference type="HAMAP" id="MF_00419">
    <property type="entry name" value="PurL_1"/>
    <property type="match status" value="1"/>
</dbReference>
<dbReference type="Pfam" id="PF18072">
    <property type="entry name" value="FGAR-AT_linker"/>
    <property type="match status" value="1"/>
</dbReference>
<keyword evidence="7 12" id="KW-0658">Purine biosynthesis</keyword>
<comment type="caution">
    <text evidence="12">Lacks conserved residue(s) required for the propagation of feature annotation.</text>
</comment>
<feature type="binding site" evidence="12">
    <location>
        <position position="885"/>
    </location>
    <ligand>
        <name>ATP</name>
        <dbReference type="ChEBI" id="CHEBI:30616"/>
    </ligand>
</feature>
<keyword evidence="5 12" id="KW-0479">Metal-binding</keyword>
<feature type="binding site" evidence="12">
    <location>
        <position position="676"/>
    </location>
    <ligand>
        <name>ATP</name>
        <dbReference type="ChEBI" id="CHEBI:30616"/>
    </ligand>
</feature>
<evidence type="ECO:0000256" key="6">
    <source>
        <dbReference type="ARBA" id="ARBA00022741"/>
    </source>
</evidence>
<dbReference type="Pfam" id="PF22689">
    <property type="entry name" value="FGAR-AT_PurM_N-like"/>
    <property type="match status" value="1"/>
</dbReference>
<dbReference type="PANTHER" id="PTHR10099:SF1">
    <property type="entry name" value="PHOSPHORIBOSYLFORMYLGLYCINAMIDINE SYNTHASE"/>
    <property type="match status" value="1"/>
</dbReference>
<evidence type="ECO:0000256" key="3">
    <source>
        <dbReference type="ARBA" id="ARBA00022490"/>
    </source>
</evidence>
<evidence type="ECO:0000256" key="11">
    <source>
        <dbReference type="ARBA" id="ARBA00052585"/>
    </source>
</evidence>
<comment type="subcellular location">
    <subcellularLocation>
        <location evidence="12">Cytoplasm</location>
    </subcellularLocation>
</comment>
<sequence length="1307" mass="142479">MQPIILQGRPAFSDFRLTALQKALNEAIDAHDIASIDAVECYFIESEGPLDDQTTERAFALLAATEHFTRNDEGGFFVTPRKGTISPWSSKATDIFHNCALSDVLRVERGIHFIITSEAGLVLGIEELGLALLALHDRMTEAIYDQVDDFFQHLQPAPLRTVPLMAEGPEAFKKANVDWGLAMSPEEIDYLVAAYQKMERDPTDAELVMFSQVNSEHCRHKIFNADWIVDGEKSERSLFKMIRNTHELNPDGVLVAYSDNSGVLEGFPGDWWEVNQADGSFRYQKTASQLDILCKVETHNHPTAISPFPGAATGVGGEIRDEGATGIGGRSKAGLAAFMTSNLEVPGYPLPWEKPIAEHPGRMASPMDIMIEGPIGGAAFGNEFGRPQLCGMFRTLQLEHNGQHRGYHKPIMAAGGMGNLKREHVAKKDIPPTALIIQLGGPAMKIGLGGGAASSIGAGSQSEALDFDSVQRGNPEMERRCQQVIDGCIALGEGNPMLSIHDIGAGGLSNGLPELVEATGGVFHLRNVHNEDSSMSPMEIWCNESQERYVMAVMPDRIEAFEKLCTRERCPFAIVGEATDDGRLVLEDSHFENKPIDMEMGVLLGKTPKMLKDVTRLVEDHAELDVSEIQLPDAVDRVLRFPAVANKTFLITIADRSITGMVARDQMVGPWQTPVADVAVTASSMDSTTGEAMAMGERTPLAILDAPASGRIAIGECLTNLAASYVGQIGKIKLSANWMVAAGEPGEDANLYDTVKAVGMELCPALGICIPVGKDSMSMRTNWQDSQGKDHKQVSPLSLMVTGFASVEDVRKTATPDLKSAESALLLIDLGCGKNRLGGSTLAQVYNQVGNACPDLDDPELFKGFFNAIQELLAEDLILSYHDRSDGGLLATVAEMAFAGRKGVNLILDKLTSTTDHSTTQPLNILFSEELGAVLEIDKSRLLDITAILNKHGLSKVTHLIGNTTTDLQLKVSLNNEALYSESITTLNRAWSELTYHMQAARDNPACAKEEYDQLLDEGSAGTLIRPEFDLDEVETFTPSTFHLPTGNRPKMAIFREQGINGQNEMAFAFDRAGFLPIDVHMTDLLAGRVDLKDFAGLVACGGFSYGDVLGAGSGWAKSVLYNAKLKDMFQEFFERPDSFTLGVCNGCQMISQLKDIIPGAQHWPEFKRNRSEQFEARYANVEVLKTPSLFFQGMEGSLLPIPVAHGEGRADFTHTGDFEKCLTHDLIALRYIDSKGEASEVYPINPNGSPNGSTAFTTEDGRATIMMPHPERCFRSVQMSYKAPGTFEGEAGPWLKMFQNARKNVG</sequence>
<feature type="domain" description="Phosphoribosylformylglycinamidine synthase linker" evidence="14">
    <location>
        <begin position="173"/>
        <end position="221"/>
    </location>
</feature>
<dbReference type="Gene3D" id="3.90.650.10">
    <property type="entry name" value="PurM-like C-terminal domain"/>
    <property type="match status" value="2"/>
</dbReference>
<feature type="binding site" evidence="12">
    <location>
        <position position="716"/>
    </location>
    <ligand>
        <name>Mg(2+)</name>
        <dbReference type="ChEBI" id="CHEBI:18420"/>
    </ligand>
</feature>
<dbReference type="Gene3D" id="1.10.8.750">
    <property type="entry name" value="Phosphoribosylformylglycinamidine synthase, linker domain"/>
    <property type="match status" value="1"/>
</dbReference>
<evidence type="ECO:0000256" key="10">
    <source>
        <dbReference type="ARBA" id="ARBA00022962"/>
    </source>
</evidence>
<comment type="similarity">
    <text evidence="2 12">In the N-terminal section; belongs to the FGAMS family.</text>
</comment>
<dbReference type="OrthoDB" id="9804441at2"/>
<dbReference type="NCBIfam" id="NF003672">
    <property type="entry name" value="PRK05297.1"/>
    <property type="match status" value="1"/>
</dbReference>
<dbReference type="InParanoid" id="A0A317ZMQ8"/>
<protein>
    <recommendedName>
        <fullName evidence="12">Phosphoribosylformylglycinamidine synthase</fullName>
        <shortName evidence="12">FGAM synthase</shortName>
        <shortName evidence="12">FGAMS</shortName>
        <ecNumber evidence="12">6.3.5.3</ecNumber>
    </recommendedName>
    <alternativeName>
        <fullName evidence="12">Formylglycinamide ribonucleotide amidotransferase</fullName>
        <shortName evidence="12">FGAR amidotransferase</shortName>
        <shortName evidence="12">FGAR-AT</shortName>
    </alternativeName>
</protein>
<dbReference type="Gene3D" id="3.30.1330.10">
    <property type="entry name" value="PurM-like, N-terminal domain"/>
    <property type="match status" value="2"/>
</dbReference>
<dbReference type="Pfam" id="PF13507">
    <property type="entry name" value="GATase_5"/>
    <property type="match status" value="1"/>
</dbReference>
<feature type="active site" description="Nucleophile" evidence="12">
    <location>
        <position position="1145"/>
    </location>
</feature>
<dbReference type="InterPro" id="IPR041609">
    <property type="entry name" value="PurL_linker"/>
</dbReference>
<feature type="binding site" evidence="12">
    <location>
        <position position="883"/>
    </location>
    <ligand>
        <name>Mg(2+)</name>
        <dbReference type="ChEBI" id="CHEBI:18420"/>
    </ligand>
</feature>
<gene>
    <name evidence="12" type="primary">purL</name>
    <name evidence="17" type="ORF">DDZ13_03870</name>
</gene>
<dbReference type="CDD" id="cd02203">
    <property type="entry name" value="PurL_repeat1"/>
    <property type="match status" value="1"/>
</dbReference>
<evidence type="ECO:0000256" key="12">
    <source>
        <dbReference type="HAMAP-Rule" id="MF_00419"/>
    </source>
</evidence>
<comment type="subunit">
    <text evidence="12">Monomer.</text>
</comment>
<dbReference type="SMART" id="SM01211">
    <property type="entry name" value="GATase_5"/>
    <property type="match status" value="1"/>
</dbReference>
<dbReference type="InterPro" id="IPR029062">
    <property type="entry name" value="Class_I_gatase-like"/>
</dbReference>
<keyword evidence="6 12" id="KW-0547">Nucleotide-binding</keyword>
<dbReference type="Proteomes" id="UP000247099">
    <property type="component" value="Unassembled WGS sequence"/>
</dbReference>
<dbReference type="SUPFAM" id="SSF52317">
    <property type="entry name" value="Class I glutamine amidotransferase-like"/>
    <property type="match status" value="1"/>
</dbReference>
<feature type="binding site" evidence="12">
    <location>
        <position position="677"/>
    </location>
    <ligand>
        <name>Mg(2+)</name>
        <dbReference type="ChEBI" id="CHEBI:18420"/>
    </ligand>
</feature>
<dbReference type="SUPFAM" id="SSF55326">
    <property type="entry name" value="PurM N-terminal domain-like"/>
    <property type="match status" value="2"/>
</dbReference>
<dbReference type="Gene3D" id="3.40.50.880">
    <property type="match status" value="1"/>
</dbReference>
<organism evidence="17 18">
    <name type="scientific">Coraliomargarita sinensis</name>
    <dbReference type="NCBI Taxonomy" id="2174842"/>
    <lineage>
        <taxon>Bacteria</taxon>
        <taxon>Pseudomonadati</taxon>
        <taxon>Verrucomicrobiota</taxon>
        <taxon>Opitutia</taxon>
        <taxon>Puniceicoccales</taxon>
        <taxon>Coraliomargaritaceae</taxon>
        <taxon>Coraliomargarita</taxon>
    </lineage>
</organism>
<accession>A0A317ZMQ8</accession>
<evidence type="ECO:0000259" key="15">
    <source>
        <dbReference type="Pfam" id="PF18076"/>
    </source>
</evidence>
<feature type="binding site" evidence="12">
    <location>
        <begin position="310"/>
        <end position="321"/>
    </location>
    <ligand>
        <name>ATP</name>
        <dbReference type="ChEBI" id="CHEBI:30616"/>
    </ligand>
</feature>
<dbReference type="InterPro" id="IPR036604">
    <property type="entry name" value="PurS-like_sf"/>
</dbReference>
<evidence type="ECO:0000313" key="17">
    <source>
        <dbReference type="EMBL" id="PXA05109.1"/>
    </source>
</evidence>
<dbReference type="Pfam" id="PF18076">
    <property type="entry name" value="FGAR-AT_N"/>
    <property type="match status" value="1"/>
</dbReference>
<dbReference type="InterPro" id="IPR010918">
    <property type="entry name" value="PurM-like_C_dom"/>
</dbReference>
<dbReference type="FunFam" id="3.40.50.880:FF:000008">
    <property type="entry name" value="Phosphoribosylformylglycinamidine synthase"/>
    <property type="match status" value="1"/>
</dbReference>
<dbReference type="UniPathway" id="UPA00074">
    <property type="reaction ID" value="UER00128"/>
</dbReference>
<evidence type="ECO:0000256" key="5">
    <source>
        <dbReference type="ARBA" id="ARBA00022723"/>
    </source>
</evidence>
<dbReference type="FunCoup" id="A0A317ZMQ8">
    <property type="interactions" value="460"/>
</dbReference>
<comment type="caution">
    <text evidence="17">The sequence shown here is derived from an EMBL/GenBank/DDBJ whole genome shotgun (WGS) entry which is preliminary data.</text>
</comment>
<keyword evidence="8 12" id="KW-0067">ATP-binding</keyword>
<dbReference type="InterPro" id="IPR040707">
    <property type="entry name" value="FGAR-AT_N"/>
</dbReference>
<feature type="domain" description="PurM-like C-terminal" evidence="13">
    <location>
        <begin position="436"/>
        <end position="587"/>
    </location>
</feature>
<evidence type="ECO:0000259" key="13">
    <source>
        <dbReference type="Pfam" id="PF02769"/>
    </source>
</evidence>
<dbReference type="GO" id="GO:0004642">
    <property type="term" value="F:phosphoribosylformylglycinamidine synthase activity"/>
    <property type="evidence" value="ECO:0007669"/>
    <property type="project" value="UniProtKB-UniRule"/>
</dbReference>
<dbReference type="Pfam" id="PF02769">
    <property type="entry name" value="AIRS_C"/>
    <property type="match status" value="2"/>
</dbReference>
<dbReference type="InterPro" id="IPR010073">
    <property type="entry name" value="PurL_large"/>
</dbReference>
<evidence type="ECO:0000256" key="2">
    <source>
        <dbReference type="ARBA" id="ARBA00008608"/>
    </source>
</evidence>
<reference evidence="17 18" key="1">
    <citation type="submission" date="2018-05" db="EMBL/GenBank/DDBJ databases">
        <title>Coraliomargarita sinensis sp. nov., isolated from a marine solar saltern.</title>
        <authorList>
            <person name="Zhou L.Y."/>
        </authorList>
    </citation>
    <scope>NUCLEOTIDE SEQUENCE [LARGE SCALE GENOMIC DNA]</scope>
    <source>
        <strain evidence="17 18">WN38</strain>
    </source>
</reference>
<dbReference type="PROSITE" id="PS51273">
    <property type="entry name" value="GATASE_TYPE_1"/>
    <property type="match status" value="1"/>
</dbReference>
<evidence type="ECO:0000256" key="8">
    <source>
        <dbReference type="ARBA" id="ARBA00022840"/>
    </source>
</evidence>
<dbReference type="EMBL" id="QHJQ01000002">
    <property type="protein sequence ID" value="PXA05109.1"/>
    <property type="molecule type" value="Genomic_DNA"/>
</dbReference>
<feature type="domain" description="PurM-like C-terminal" evidence="13">
    <location>
        <begin position="833"/>
        <end position="970"/>
    </location>
</feature>
<dbReference type="RefSeq" id="WP_110130110.1">
    <property type="nucleotide sequence ID" value="NZ_QHJQ01000002.1"/>
</dbReference>
<keyword evidence="18" id="KW-1185">Reference proteome</keyword>
<dbReference type="FunFam" id="3.90.650.10:FF:000024">
    <property type="entry name" value="Phosphoribosylformylglycinamidine synthase"/>
    <property type="match status" value="1"/>
</dbReference>
<dbReference type="EC" id="6.3.5.3" evidence="12"/>
<feature type="active site" evidence="12">
    <location>
        <position position="1272"/>
    </location>
</feature>
<evidence type="ECO:0000256" key="4">
    <source>
        <dbReference type="ARBA" id="ARBA00022598"/>
    </source>
</evidence>
<dbReference type="CDD" id="cd01740">
    <property type="entry name" value="GATase1_FGAR_AT"/>
    <property type="match status" value="1"/>
</dbReference>
<evidence type="ECO:0000256" key="7">
    <source>
        <dbReference type="ARBA" id="ARBA00022755"/>
    </source>
</evidence>
<evidence type="ECO:0000313" key="18">
    <source>
        <dbReference type="Proteomes" id="UP000247099"/>
    </source>
</evidence>
<dbReference type="GO" id="GO:0005737">
    <property type="term" value="C:cytoplasm"/>
    <property type="evidence" value="ECO:0007669"/>
    <property type="project" value="UniProtKB-SubCell"/>
</dbReference>
<comment type="function">
    <text evidence="12">Phosphoribosylformylglycinamidine synthase involved in the purines biosynthetic pathway. Catalyzes the ATP-dependent conversion of formylglycinamide ribonucleotide (FGAR) and glutamine to yield formylglycinamidine ribonucleotide (FGAM) and glutamate.</text>
</comment>
<dbReference type="InterPro" id="IPR036921">
    <property type="entry name" value="PurM-like_N_sf"/>
</dbReference>
<dbReference type="SUPFAM" id="SSF56042">
    <property type="entry name" value="PurM C-terminal domain-like"/>
    <property type="match status" value="2"/>
</dbReference>
<dbReference type="SUPFAM" id="SSF82697">
    <property type="entry name" value="PurS-like"/>
    <property type="match status" value="1"/>
</dbReference>
<dbReference type="GO" id="GO:0046872">
    <property type="term" value="F:metal ion binding"/>
    <property type="evidence" value="ECO:0007669"/>
    <property type="project" value="UniProtKB-KW"/>
</dbReference>
<keyword evidence="9 12" id="KW-0460">Magnesium</keyword>
<dbReference type="InterPro" id="IPR055181">
    <property type="entry name" value="FGAR-AT_PurM_N-like"/>
</dbReference>
<feature type="domain" description="Phosphoribosylformylglycinamidine synthase N-terminal" evidence="15">
    <location>
        <begin position="41"/>
        <end position="149"/>
    </location>
</feature>
<keyword evidence="10 12" id="KW-0315">Glutamine amidotransferase</keyword>
<dbReference type="FunFam" id="3.30.1330.10:FF:000005">
    <property type="entry name" value="Phosphoribosylformylglycinamidine synthase"/>
    <property type="match status" value="1"/>
</dbReference>
<dbReference type="NCBIfam" id="TIGR01735">
    <property type="entry name" value="FGAM_synt"/>
    <property type="match status" value="1"/>
</dbReference>
<dbReference type="CDD" id="cd02204">
    <property type="entry name" value="PurL_repeat2"/>
    <property type="match status" value="1"/>
</dbReference>
<keyword evidence="4 12" id="KW-0436">Ligase</keyword>
<feature type="domain" description="FGAR-AT PurM N-terminal-like" evidence="16">
    <location>
        <begin position="646"/>
        <end position="805"/>
    </location>
</feature>
<comment type="pathway">
    <text evidence="1 12">Purine metabolism; IMP biosynthesis via de novo pathway; 5-amino-1-(5-phospho-D-ribosyl)imidazole from N(2)-formyl-N(1)-(5-phospho-D-ribosyl)glycinamide: step 1/2.</text>
</comment>
<evidence type="ECO:0000256" key="1">
    <source>
        <dbReference type="ARBA" id="ARBA00004920"/>
    </source>
</evidence>
<evidence type="ECO:0000256" key="9">
    <source>
        <dbReference type="ARBA" id="ARBA00022842"/>
    </source>
</evidence>
<proteinExistence type="inferred from homology"/>
<comment type="catalytic activity">
    <reaction evidence="11 12">
        <text>N(2)-formyl-N(1)-(5-phospho-beta-D-ribosyl)glycinamide + L-glutamine + ATP + H2O = 2-formamido-N(1)-(5-O-phospho-beta-D-ribosyl)acetamidine + L-glutamate + ADP + phosphate + H(+)</text>
        <dbReference type="Rhea" id="RHEA:17129"/>
        <dbReference type="ChEBI" id="CHEBI:15377"/>
        <dbReference type="ChEBI" id="CHEBI:15378"/>
        <dbReference type="ChEBI" id="CHEBI:29985"/>
        <dbReference type="ChEBI" id="CHEBI:30616"/>
        <dbReference type="ChEBI" id="CHEBI:43474"/>
        <dbReference type="ChEBI" id="CHEBI:58359"/>
        <dbReference type="ChEBI" id="CHEBI:147286"/>
        <dbReference type="ChEBI" id="CHEBI:147287"/>
        <dbReference type="ChEBI" id="CHEBI:456216"/>
        <dbReference type="EC" id="6.3.5.3"/>
    </reaction>
</comment>
<feature type="active site" evidence="12">
    <location>
        <position position="1270"/>
    </location>
</feature>
<dbReference type="InterPro" id="IPR036676">
    <property type="entry name" value="PurM-like_C_sf"/>
</dbReference>